<accession>A0AA39IQS8</accession>
<feature type="compositionally biased region" description="Basic and acidic residues" evidence="2">
    <location>
        <begin position="33"/>
        <end position="81"/>
    </location>
</feature>
<keyword evidence="1" id="KW-0479">Metal-binding</keyword>
<feature type="region of interest" description="Disordered" evidence="2">
    <location>
        <begin position="328"/>
        <end position="353"/>
    </location>
</feature>
<evidence type="ECO:0000259" key="3">
    <source>
        <dbReference type="PROSITE" id="PS50157"/>
    </source>
</evidence>
<feature type="compositionally biased region" description="Basic and acidic residues" evidence="2">
    <location>
        <begin position="341"/>
        <end position="353"/>
    </location>
</feature>
<dbReference type="PROSITE" id="PS50157">
    <property type="entry name" value="ZINC_FINGER_C2H2_2"/>
    <property type="match status" value="1"/>
</dbReference>
<reference evidence="4" key="1">
    <citation type="submission" date="2023-06" db="EMBL/GenBank/DDBJ databases">
        <title>Genomic analysis of the entomopathogenic nematode Steinernema hermaphroditum.</title>
        <authorList>
            <person name="Schwarz E.M."/>
            <person name="Heppert J.K."/>
            <person name="Baniya A."/>
            <person name="Schwartz H.T."/>
            <person name="Tan C.-H."/>
            <person name="Antoshechkin I."/>
            <person name="Sternberg P.W."/>
            <person name="Goodrich-Blair H."/>
            <person name="Dillman A.R."/>
        </authorList>
    </citation>
    <scope>NUCLEOTIDE SEQUENCE</scope>
    <source>
        <strain evidence="4">PS9179</strain>
        <tissue evidence="4">Whole animal</tissue>
    </source>
</reference>
<evidence type="ECO:0000313" key="5">
    <source>
        <dbReference type="Proteomes" id="UP001175271"/>
    </source>
</evidence>
<dbReference type="InterPro" id="IPR013087">
    <property type="entry name" value="Znf_C2H2_type"/>
</dbReference>
<feature type="domain" description="C2H2-type" evidence="3">
    <location>
        <begin position="664"/>
        <end position="694"/>
    </location>
</feature>
<dbReference type="AlphaFoldDB" id="A0AA39IQS8"/>
<feature type="compositionally biased region" description="Basic residues" evidence="2">
    <location>
        <begin position="15"/>
        <end position="24"/>
    </location>
</feature>
<organism evidence="4 5">
    <name type="scientific">Steinernema hermaphroditum</name>
    <dbReference type="NCBI Taxonomy" id="289476"/>
    <lineage>
        <taxon>Eukaryota</taxon>
        <taxon>Metazoa</taxon>
        <taxon>Ecdysozoa</taxon>
        <taxon>Nematoda</taxon>
        <taxon>Chromadorea</taxon>
        <taxon>Rhabditida</taxon>
        <taxon>Tylenchina</taxon>
        <taxon>Panagrolaimomorpha</taxon>
        <taxon>Strongyloidoidea</taxon>
        <taxon>Steinernematidae</taxon>
        <taxon>Steinernema</taxon>
    </lineage>
</organism>
<dbReference type="GO" id="GO:0008270">
    <property type="term" value="F:zinc ion binding"/>
    <property type="evidence" value="ECO:0007669"/>
    <property type="project" value="UniProtKB-KW"/>
</dbReference>
<feature type="region of interest" description="Disordered" evidence="2">
    <location>
        <begin position="434"/>
        <end position="456"/>
    </location>
</feature>
<evidence type="ECO:0000256" key="2">
    <source>
        <dbReference type="SAM" id="MobiDB-lite"/>
    </source>
</evidence>
<proteinExistence type="predicted"/>
<evidence type="ECO:0000313" key="4">
    <source>
        <dbReference type="EMBL" id="KAK0427393.1"/>
    </source>
</evidence>
<dbReference type="PROSITE" id="PS00028">
    <property type="entry name" value="ZINC_FINGER_C2H2_1"/>
    <property type="match status" value="1"/>
</dbReference>
<keyword evidence="1" id="KW-0863">Zinc-finger</keyword>
<name>A0AA39IQS8_9BILA</name>
<dbReference type="EMBL" id="JAUCMV010000001">
    <property type="protein sequence ID" value="KAK0427393.1"/>
    <property type="molecule type" value="Genomic_DNA"/>
</dbReference>
<keyword evidence="1" id="KW-0862">Zinc</keyword>
<keyword evidence="5" id="KW-1185">Reference proteome</keyword>
<feature type="region of interest" description="Disordered" evidence="2">
    <location>
        <begin position="1"/>
        <end position="81"/>
    </location>
</feature>
<dbReference type="Proteomes" id="UP001175271">
    <property type="component" value="Unassembled WGS sequence"/>
</dbReference>
<sequence>MSTSEGESTPSTSTKRVRSLRKRRSEVEVDQEREERRQANAQKKREYQARQRATETEEQRRTRLDKDRDRHRQMRAEKKKTAFHIQEPEHLPDVFYLGKRDKRCTFCGALHFVGFHNCCREGRIFINPMKKLWEPLQSLYFNEDHPNRGEFLNKILQYNTLLSMASSQHDRVLQNPFGVQSVKVRGSVHHMPSTLYPENLSHPRYGNVYIYDVNRATEYRMNEIIARDINEDILKELGQQVALCNPYANIPYISCSDEMNYVDRMVQVKDALLQQGIEIDWTIEVEEMELIPRGIAREIAEIESLMHVDDGGSDESDEEDYQVQQIAYHSDSDEDPDEDEHEIRDEHRNDAVNNEELHFVERNGELYPHRDTVPVVEHEQRLLADYVDDSGDDENPGDQEELLHQISLHPTAAHDTDNIIEDVTNEEDDMVYDGPSLNEPLEDATQSRHPRPKKASGFDLTSCSFKSFREDNKYPIVRNEGVLSYTLKKSTLWQRFVQFHLKTNMRAIDDPAYADLLLKIGQGDAQLDEDQVEIPQQTLKNTEDEVINFVFPYNEDWSNRSILTVTNEKSLQLCEMIIIMSTTNAKLIEALRVTTNALESGVIYAPEELGRWLEKEKALTEMSHDYDNETLFKTAGFEEERRRNIHCCINLLEHRSRAIIMCRFTCHAPGCGRSYSCHRNIRRHLALNHNIAIPASLIKTIAKRAAETEEARKVKPTTVEEPVLLQTTTIQPVELPQSLTPSEDLTQPLTQSLLIVKLSEPTVNQPLEKENDGDIIVDKVILAKGKNITETPKHRPPSIVCKGRFKLRHSIMYYEDVKTEHRWIRF</sequence>
<comment type="caution">
    <text evidence="4">The sequence shown here is derived from an EMBL/GenBank/DDBJ whole genome shotgun (WGS) entry which is preliminary data.</text>
</comment>
<feature type="compositionally biased region" description="Low complexity" evidence="2">
    <location>
        <begin position="1"/>
        <end position="14"/>
    </location>
</feature>
<protein>
    <recommendedName>
        <fullName evidence="3">C2H2-type domain-containing protein</fullName>
    </recommendedName>
</protein>
<gene>
    <name evidence="4" type="ORF">QR680_010208</name>
</gene>
<evidence type="ECO:0000256" key="1">
    <source>
        <dbReference type="PROSITE-ProRule" id="PRU00042"/>
    </source>
</evidence>